<evidence type="ECO:0000313" key="13">
    <source>
        <dbReference type="EMBL" id="WJZ80694.1"/>
    </source>
</evidence>
<organism evidence="13 14">
    <name type="scientific">Vitis vinifera</name>
    <name type="common">Grape</name>
    <dbReference type="NCBI Taxonomy" id="29760"/>
    <lineage>
        <taxon>Eukaryota</taxon>
        <taxon>Viridiplantae</taxon>
        <taxon>Streptophyta</taxon>
        <taxon>Embryophyta</taxon>
        <taxon>Tracheophyta</taxon>
        <taxon>Spermatophyta</taxon>
        <taxon>Magnoliopsida</taxon>
        <taxon>eudicotyledons</taxon>
        <taxon>Gunneridae</taxon>
        <taxon>Pentapetalae</taxon>
        <taxon>rosids</taxon>
        <taxon>Vitales</taxon>
        <taxon>Vitaceae</taxon>
        <taxon>Viteae</taxon>
        <taxon>Vitis</taxon>
    </lineage>
</organism>
<comment type="subcellular location">
    <subcellularLocation>
        <location evidence="1">Nucleus</location>
        <location evidence="1">Nuclear pore complex</location>
    </subcellularLocation>
</comment>
<keyword evidence="12" id="KW-1133">Transmembrane helix</keyword>
<dbReference type="EMBL" id="CP126648">
    <property type="protein sequence ID" value="WJZ80694.1"/>
    <property type="molecule type" value="Genomic_DNA"/>
</dbReference>
<keyword evidence="8" id="KW-0539">Nucleus</keyword>
<keyword evidence="12" id="KW-0812">Transmembrane</keyword>
<evidence type="ECO:0000256" key="8">
    <source>
        <dbReference type="ARBA" id="ARBA00023242"/>
    </source>
</evidence>
<evidence type="ECO:0000256" key="6">
    <source>
        <dbReference type="ARBA" id="ARBA00023010"/>
    </source>
</evidence>
<dbReference type="InterPro" id="IPR038506">
    <property type="entry name" value="GLE1-like_sf"/>
</dbReference>
<dbReference type="Proteomes" id="UP001227230">
    <property type="component" value="Chromosome 1"/>
</dbReference>
<gene>
    <name evidence="13" type="ORF">VitviT2T_000593</name>
</gene>
<dbReference type="Gene3D" id="1.25.40.510">
    <property type="entry name" value="GLE1-like"/>
    <property type="match status" value="1"/>
</dbReference>
<evidence type="ECO:0000256" key="5">
    <source>
        <dbReference type="ARBA" id="ARBA00022927"/>
    </source>
</evidence>
<keyword evidence="14" id="KW-1185">Reference proteome</keyword>
<evidence type="ECO:0000256" key="7">
    <source>
        <dbReference type="ARBA" id="ARBA00023132"/>
    </source>
</evidence>
<accession>A0ABY9BDA4</accession>
<evidence type="ECO:0000256" key="10">
    <source>
        <dbReference type="ARBA" id="ARBA00029983"/>
    </source>
</evidence>
<keyword evidence="3" id="KW-0813">Transport</keyword>
<sequence length="662" mass="75174">MGAVKLELRCPQNENGIIAADPEPDWSFEALVSELNSLELKLNSSSIFPIPFTKTESRGLSNVKKGPTAFVMRVSDDEMEDVEREGGVEGVYDRSLVAGSRFACDELYLSDSDDESNLHDQFHLMDKAGVAEGAFFELTHEHQLAVKEEVRTQISVLETDLTHERKKSTSAIVRVEKYIEARREMDRKLDIQYQRNIAEALDNHMTAVQRDHEHRSQIEERRIRNEAAFEEARKEKALQEEKLRQEKAKAEAKVRLELAAKKRAEEAKIAALEDERRAAKEAAEREGIGASTRAATEVAPKEATGHQRDASLGILNAQLNGSKTDGTKKAQSAGNILKSAESALKLEQERLQKYKEFDEKTQALGQSSNKDFQRHEQQFARRIRQISGSKENVRTKGNALIKMFNDPLCPQPINVAIFVKKVVSYFEVDQPSKVTYACGHVIVFVASQVPYAMDLLLAELHRVCIYTVPKHIDYSKSAFKSKEDYYKMIGYREENGKIERTEDYLKRLACYMKLYAALVQTEADGVKNPHGLKEGWAWLARFLNALPANVYTAVALEVFLQVAGFALFRKYRSQFRKILKVISGNFLVALKAQGEKVKEPKLKQVIGNIQYYVEKNEFLQEPEGWRMQGSLLSGSMAPELDYPDSYHHPSNYSGSYHYSSYY</sequence>
<dbReference type="PANTHER" id="PTHR12960">
    <property type="entry name" value="GLE-1-RELATED"/>
    <property type="match status" value="1"/>
</dbReference>
<dbReference type="PANTHER" id="PTHR12960:SF0">
    <property type="entry name" value="MRNA EXPORT FACTOR GLE1"/>
    <property type="match status" value="1"/>
</dbReference>
<keyword evidence="6" id="KW-0811">Translocation</keyword>
<reference evidence="13 14" key="1">
    <citation type="journal article" date="2023" name="Hortic Res">
        <title>The complete reference genome for grapevine (Vitis vinifera L.) genetics and breeding.</title>
        <authorList>
            <person name="Shi X."/>
            <person name="Cao S."/>
            <person name="Wang X."/>
            <person name="Huang S."/>
            <person name="Wang Y."/>
            <person name="Liu Z."/>
            <person name="Liu W."/>
            <person name="Leng X."/>
            <person name="Peng Y."/>
            <person name="Wang N."/>
            <person name="Wang Y."/>
            <person name="Ma Z."/>
            <person name="Xu X."/>
            <person name="Zhang F."/>
            <person name="Xue H."/>
            <person name="Zhong H."/>
            <person name="Wang Y."/>
            <person name="Zhang K."/>
            <person name="Velt A."/>
            <person name="Avia K."/>
            <person name="Holtgrawe D."/>
            <person name="Grimplet J."/>
            <person name="Matus J.T."/>
            <person name="Ware D."/>
            <person name="Wu X."/>
            <person name="Wang H."/>
            <person name="Liu C."/>
            <person name="Fang Y."/>
            <person name="Rustenholz C."/>
            <person name="Cheng Z."/>
            <person name="Xiao H."/>
            <person name="Zhou Y."/>
        </authorList>
    </citation>
    <scope>NUCLEOTIDE SEQUENCE [LARGE SCALE GENOMIC DNA]</scope>
    <source>
        <strain evidence="14">cv. Pinot noir / PN40024</strain>
        <tissue evidence="13">Leaf</tissue>
    </source>
</reference>
<evidence type="ECO:0000256" key="2">
    <source>
        <dbReference type="ARBA" id="ARBA00011056"/>
    </source>
</evidence>
<evidence type="ECO:0000256" key="1">
    <source>
        <dbReference type="ARBA" id="ARBA00004567"/>
    </source>
</evidence>
<keyword evidence="5" id="KW-0653">Protein transport</keyword>
<keyword evidence="7" id="KW-0906">Nuclear pore complex</keyword>
<evidence type="ECO:0000256" key="3">
    <source>
        <dbReference type="ARBA" id="ARBA00022448"/>
    </source>
</evidence>
<proteinExistence type="inferred from homology"/>
<dbReference type="InterPro" id="IPR012476">
    <property type="entry name" value="GLE1"/>
</dbReference>
<evidence type="ECO:0000256" key="12">
    <source>
        <dbReference type="SAM" id="Phobius"/>
    </source>
</evidence>
<feature type="region of interest" description="Disordered" evidence="11">
    <location>
        <begin position="280"/>
        <end position="306"/>
    </location>
</feature>
<evidence type="ECO:0000256" key="11">
    <source>
        <dbReference type="SAM" id="MobiDB-lite"/>
    </source>
</evidence>
<name>A0ABY9BDA4_VITVI</name>
<evidence type="ECO:0000256" key="9">
    <source>
        <dbReference type="ARBA" id="ARBA00026227"/>
    </source>
</evidence>
<comment type="similarity">
    <text evidence="2">Belongs to the GLE1 family.</text>
</comment>
<evidence type="ECO:0000313" key="14">
    <source>
        <dbReference type="Proteomes" id="UP001227230"/>
    </source>
</evidence>
<keyword evidence="12" id="KW-0472">Membrane</keyword>
<dbReference type="Pfam" id="PF07817">
    <property type="entry name" value="GLE1"/>
    <property type="match status" value="1"/>
</dbReference>
<evidence type="ECO:0000256" key="4">
    <source>
        <dbReference type="ARBA" id="ARBA00022816"/>
    </source>
</evidence>
<feature type="transmembrane region" description="Helical" evidence="12">
    <location>
        <begin position="550"/>
        <end position="568"/>
    </location>
</feature>
<protein>
    <recommendedName>
        <fullName evidence="9">mRNA export factor GLE1</fullName>
    </recommendedName>
    <alternativeName>
        <fullName evidence="10">Nucleoporin GLE1</fullName>
    </alternativeName>
</protein>
<keyword evidence="4" id="KW-0509">mRNA transport</keyword>